<dbReference type="OrthoDB" id="256673at2"/>
<evidence type="ECO:0000259" key="2">
    <source>
        <dbReference type="Pfam" id="PF07607"/>
    </source>
</evidence>
<dbReference type="InterPro" id="IPR025392">
    <property type="entry name" value="DUF4124"/>
</dbReference>
<reference evidence="4 5" key="1">
    <citation type="journal article" date="2006" name="Nat. Biotechnol.">
        <title>Genome sequence of the ubiquitous hydrocarbon-degrading marine bacterium Alcanivorax borkumensis.</title>
        <authorList>
            <person name="Schneiker S."/>
            <person name="Martins dos Santos V.A.P."/>
            <person name="Bartels D."/>
            <person name="Bekel T."/>
            <person name="Brecht M."/>
            <person name="Buhrmester J."/>
            <person name="Chernikova T.N."/>
            <person name="Denaro R."/>
            <person name="Ferrer M."/>
            <person name="Gertler C."/>
            <person name="Goesmann A."/>
            <person name="Golyshina O.V."/>
            <person name="Kaminski F."/>
            <person name="Khachane A.N."/>
            <person name="Lang S."/>
            <person name="Linke B."/>
            <person name="McHardy A.C."/>
            <person name="Meyer F."/>
            <person name="Nechitaylo T."/>
            <person name="Puehler A."/>
            <person name="Regenhardt D."/>
            <person name="Rupp O."/>
            <person name="Sabirova J.S."/>
            <person name="Selbitschka W."/>
            <person name="Yakimov M.M."/>
            <person name="Timmis K.N."/>
            <person name="Vorhoelter F.-J."/>
            <person name="Weidner S."/>
            <person name="Kaiser O."/>
            <person name="Golyshin P.N."/>
        </authorList>
    </citation>
    <scope>NUCLEOTIDE SEQUENCE [LARGE SCALE GENOMIC DNA]</scope>
    <source>
        <strain evidence="5">ATCC 700651 / DSM 11573 / NCIMB 13689 / SK2</strain>
    </source>
</reference>
<keyword evidence="1" id="KW-0732">Signal</keyword>
<dbReference type="RefSeq" id="WP_011589334.1">
    <property type="nucleotide sequence ID" value="NC_008260.1"/>
</dbReference>
<dbReference type="AlphaFoldDB" id="Q0VMU5"/>
<name>Q0VMU5_ALCBS</name>
<evidence type="ECO:0000313" key="5">
    <source>
        <dbReference type="Proteomes" id="UP000008871"/>
    </source>
</evidence>
<organism evidence="4 5">
    <name type="scientific">Alcanivorax borkumensis (strain ATCC 700651 / DSM 11573 / NCIMB 13689 / SK2)</name>
    <dbReference type="NCBI Taxonomy" id="393595"/>
    <lineage>
        <taxon>Bacteria</taxon>
        <taxon>Pseudomonadati</taxon>
        <taxon>Pseudomonadota</taxon>
        <taxon>Gammaproteobacteria</taxon>
        <taxon>Oceanospirillales</taxon>
        <taxon>Alcanivoracaceae</taxon>
        <taxon>Alcanivorax</taxon>
    </lineage>
</organism>
<proteinExistence type="predicted"/>
<dbReference type="eggNOG" id="ENOG5030T0M">
    <property type="taxonomic scope" value="Bacteria"/>
</dbReference>
<protein>
    <recommendedName>
        <fullName evidence="6">DUF4124 domain-containing protein</fullName>
    </recommendedName>
</protein>
<evidence type="ECO:0000259" key="3">
    <source>
        <dbReference type="Pfam" id="PF13511"/>
    </source>
</evidence>
<dbReference type="InterPro" id="IPR011464">
    <property type="entry name" value="DUF1570"/>
</dbReference>
<dbReference type="Proteomes" id="UP000008871">
    <property type="component" value="Chromosome"/>
</dbReference>
<dbReference type="Pfam" id="PF13511">
    <property type="entry name" value="DUF4124"/>
    <property type="match status" value="1"/>
</dbReference>
<dbReference type="STRING" id="393595.ABO_2055"/>
<accession>Q0VMU5</accession>
<dbReference type="Pfam" id="PF07607">
    <property type="entry name" value="DUF1570"/>
    <property type="match status" value="1"/>
</dbReference>
<feature type="chain" id="PRO_5004178891" description="DUF4124 domain-containing protein" evidence="1">
    <location>
        <begin position="23"/>
        <end position="310"/>
    </location>
</feature>
<gene>
    <name evidence="4" type="ordered locus">ABO_2055</name>
</gene>
<evidence type="ECO:0000313" key="4">
    <source>
        <dbReference type="EMBL" id="CAL17503.1"/>
    </source>
</evidence>
<feature type="domain" description="DUF1570" evidence="2">
    <location>
        <begin position="155"/>
        <end position="257"/>
    </location>
</feature>
<dbReference type="HOGENOM" id="CLU_064654_0_0_6"/>
<evidence type="ECO:0008006" key="6">
    <source>
        <dbReference type="Google" id="ProtNLM"/>
    </source>
</evidence>
<dbReference type="KEGG" id="abo:ABO_2055"/>
<dbReference type="EMBL" id="AM286690">
    <property type="protein sequence ID" value="CAL17503.1"/>
    <property type="molecule type" value="Genomic_DNA"/>
</dbReference>
<sequence>MDRRTLRLLTLFLVLFSTGAQADIFQWQDASGKLHFGDRPPEGAQTKTITPNISPQLKDLEIHVKRQDFTLTGDLQQHTLDNIRHIYQRYRRDFGLDLHGTAEVNVFLIEKQDDFQQWMVERIGSSSRHYAGVFIPATNEVAVWKWAENEQQVAQTILHESSHVLLYQLSPSAPVWLQEGLAQYFQTLETQPDGRQRISALPDAQKRIQTWVEQQRLITLRQYLSLDDAQWRKMAHQLNAIPYTVAWATTAFLMSKPVGRSILRQLLQDLEKNHQRPTLQRIDHLYPGGLSRLEYDFFRWAQSDMTPHWY</sequence>
<feature type="signal peptide" evidence="1">
    <location>
        <begin position="1"/>
        <end position="22"/>
    </location>
</feature>
<evidence type="ECO:0000256" key="1">
    <source>
        <dbReference type="SAM" id="SignalP"/>
    </source>
</evidence>
<keyword evidence="5" id="KW-1185">Reference proteome</keyword>
<feature type="domain" description="DUF4124" evidence="3">
    <location>
        <begin position="11"/>
        <end position="51"/>
    </location>
</feature>